<keyword evidence="3" id="KW-1185">Reference proteome</keyword>
<proteinExistence type="predicted"/>
<feature type="compositionally biased region" description="Low complexity" evidence="1">
    <location>
        <begin position="225"/>
        <end position="234"/>
    </location>
</feature>
<dbReference type="Proteomes" id="UP000886523">
    <property type="component" value="Unassembled WGS sequence"/>
</dbReference>
<accession>A0A9P6DZL1</accession>
<evidence type="ECO:0000256" key="1">
    <source>
        <dbReference type="SAM" id="MobiDB-lite"/>
    </source>
</evidence>
<name>A0A9P6DZL1_9AGAM</name>
<protein>
    <submittedName>
        <fullName evidence="2">Uncharacterized protein</fullName>
    </submittedName>
</protein>
<dbReference type="EMBL" id="MU128944">
    <property type="protein sequence ID" value="KAF9516085.1"/>
    <property type="molecule type" value="Genomic_DNA"/>
</dbReference>
<dbReference type="AlphaFoldDB" id="A0A9P6DZL1"/>
<gene>
    <name evidence="2" type="ORF">BS47DRAFT_1484229</name>
</gene>
<sequence length="432" mass="48400">MVYLTLIFHPNPPSLRPFVVPLGLCLSFDIPCSTDHTVFPIKKLGTCGIQRILTRLPIQTFQYAQVSTRLPLLCELILDILDLVHAMNSGPTETLPTFRQSLHFFSAVSAQRPKPASSVNRVRSLRDLGSPTRKTDKVITQIRLCQRSKIMFRTSRTFRLFYFCLRPLDWNTVDLLRSVPGPISLLPSNPSPLWDLLTIGPPYSILSAGAGRADRWRGQSPTSPPTWQSSDPPTFENPSTSSRRPYAEHGPYLRSLLLRGITDQVASSLANCTTLEEFTYLKHLQFQNGTNKHSSIRPVLDYVRNRATRLRVVTYNSCGTTLDSEFRELADVCRKRGIELKCFADNAPIEEKEPLICPAKFPRPVPIGRRRLVVINDKNFQPSFCCAFIIVASPTLPIVCSSSPPPASLKSAYRGRRGSSPDEGFYGIKLGL</sequence>
<organism evidence="2 3">
    <name type="scientific">Hydnum rufescens UP504</name>
    <dbReference type="NCBI Taxonomy" id="1448309"/>
    <lineage>
        <taxon>Eukaryota</taxon>
        <taxon>Fungi</taxon>
        <taxon>Dikarya</taxon>
        <taxon>Basidiomycota</taxon>
        <taxon>Agaricomycotina</taxon>
        <taxon>Agaricomycetes</taxon>
        <taxon>Cantharellales</taxon>
        <taxon>Hydnaceae</taxon>
        <taxon>Hydnum</taxon>
    </lineage>
</organism>
<comment type="caution">
    <text evidence="2">The sequence shown here is derived from an EMBL/GenBank/DDBJ whole genome shotgun (WGS) entry which is preliminary data.</text>
</comment>
<evidence type="ECO:0000313" key="3">
    <source>
        <dbReference type="Proteomes" id="UP000886523"/>
    </source>
</evidence>
<dbReference type="OrthoDB" id="2522283at2759"/>
<evidence type="ECO:0000313" key="2">
    <source>
        <dbReference type="EMBL" id="KAF9516085.1"/>
    </source>
</evidence>
<reference evidence="2" key="1">
    <citation type="journal article" date="2020" name="Nat. Commun.">
        <title>Large-scale genome sequencing of mycorrhizal fungi provides insights into the early evolution of symbiotic traits.</title>
        <authorList>
            <person name="Miyauchi S."/>
            <person name="Kiss E."/>
            <person name="Kuo A."/>
            <person name="Drula E."/>
            <person name="Kohler A."/>
            <person name="Sanchez-Garcia M."/>
            <person name="Morin E."/>
            <person name="Andreopoulos B."/>
            <person name="Barry K.W."/>
            <person name="Bonito G."/>
            <person name="Buee M."/>
            <person name="Carver A."/>
            <person name="Chen C."/>
            <person name="Cichocki N."/>
            <person name="Clum A."/>
            <person name="Culley D."/>
            <person name="Crous P.W."/>
            <person name="Fauchery L."/>
            <person name="Girlanda M."/>
            <person name="Hayes R.D."/>
            <person name="Keri Z."/>
            <person name="LaButti K."/>
            <person name="Lipzen A."/>
            <person name="Lombard V."/>
            <person name="Magnuson J."/>
            <person name="Maillard F."/>
            <person name="Murat C."/>
            <person name="Nolan M."/>
            <person name="Ohm R.A."/>
            <person name="Pangilinan J."/>
            <person name="Pereira M.F."/>
            <person name="Perotto S."/>
            <person name="Peter M."/>
            <person name="Pfister S."/>
            <person name="Riley R."/>
            <person name="Sitrit Y."/>
            <person name="Stielow J.B."/>
            <person name="Szollosi G."/>
            <person name="Zifcakova L."/>
            <person name="Stursova M."/>
            <person name="Spatafora J.W."/>
            <person name="Tedersoo L."/>
            <person name="Vaario L.M."/>
            <person name="Yamada A."/>
            <person name="Yan M."/>
            <person name="Wang P."/>
            <person name="Xu J."/>
            <person name="Bruns T."/>
            <person name="Baldrian P."/>
            <person name="Vilgalys R."/>
            <person name="Dunand C."/>
            <person name="Henrissat B."/>
            <person name="Grigoriev I.V."/>
            <person name="Hibbett D."/>
            <person name="Nagy L.G."/>
            <person name="Martin F.M."/>
        </authorList>
    </citation>
    <scope>NUCLEOTIDE SEQUENCE</scope>
    <source>
        <strain evidence="2">UP504</strain>
    </source>
</reference>
<feature type="region of interest" description="Disordered" evidence="1">
    <location>
        <begin position="214"/>
        <end position="246"/>
    </location>
</feature>